<dbReference type="Gene3D" id="3.30.420.10">
    <property type="entry name" value="Ribonuclease H-like superfamily/Ribonuclease H"/>
    <property type="match status" value="1"/>
</dbReference>
<dbReference type="InterPro" id="IPR000305">
    <property type="entry name" value="GIY-YIG_endonuc"/>
</dbReference>
<dbReference type="InterPro" id="IPR035901">
    <property type="entry name" value="GIY-YIG_endonuc_sf"/>
</dbReference>
<dbReference type="InterPro" id="IPR050066">
    <property type="entry name" value="UvrABC_protein_C"/>
</dbReference>
<gene>
    <name evidence="5" type="ORF">SAMN05660991_03665</name>
</gene>
<proteinExistence type="predicted"/>
<evidence type="ECO:0000256" key="2">
    <source>
        <dbReference type="SAM" id="MobiDB-lite"/>
    </source>
</evidence>
<accession>A0A1H8VNR1</accession>
<feature type="compositionally biased region" description="Low complexity" evidence="2">
    <location>
        <begin position="622"/>
        <end position="641"/>
    </location>
</feature>
<dbReference type="Pfam" id="PF00929">
    <property type="entry name" value="RNase_T"/>
    <property type="match status" value="1"/>
</dbReference>
<dbReference type="SUPFAM" id="SSF82771">
    <property type="entry name" value="GIY-YIG endonuclease"/>
    <property type="match status" value="1"/>
</dbReference>
<dbReference type="SMART" id="SM00465">
    <property type="entry name" value="GIYc"/>
    <property type="match status" value="1"/>
</dbReference>
<evidence type="ECO:0000259" key="3">
    <source>
        <dbReference type="PROSITE" id="PS50151"/>
    </source>
</evidence>
<dbReference type="Pfam" id="PF01541">
    <property type="entry name" value="GIY-YIG"/>
    <property type="match status" value="1"/>
</dbReference>
<keyword evidence="1" id="KW-0269">Exonuclease</keyword>
<dbReference type="SUPFAM" id="SSF53098">
    <property type="entry name" value="Ribonuclease H-like"/>
    <property type="match status" value="1"/>
</dbReference>
<feature type="region of interest" description="Disordered" evidence="2">
    <location>
        <begin position="601"/>
        <end position="641"/>
    </location>
</feature>
<reference evidence="6" key="1">
    <citation type="submission" date="2016-10" db="EMBL/GenBank/DDBJ databases">
        <authorList>
            <person name="Varghese N."/>
            <person name="Submissions S."/>
        </authorList>
    </citation>
    <scope>NUCLEOTIDE SEQUENCE [LARGE SCALE GENOMIC DNA]</scope>
    <source>
        <strain evidence="6">DSM 45413</strain>
    </source>
</reference>
<dbReference type="InterPro" id="IPR047296">
    <property type="entry name" value="GIY-YIG_UvrC_Cho"/>
</dbReference>
<name>A0A1H8VNR1_9ACTN</name>
<organism evidence="5 6">
    <name type="scientific">Trujillonella endophytica</name>
    <dbReference type="NCBI Taxonomy" id="673521"/>
    <lineage>
        <taxon>Bacteria</taxon>
        <taxon>Bacillati</taxon>
        <taxon>Actinomycetota</taxon>
        <taxon>Actinomycetes</taxon>
        <taxon>Geodermatophilales</taxon>
        <taxon>Geodermatophilaceae</taxon>
        <taxon>Trujillonella</taxon>
    </lineage>
</organism>
<evidence type="ECO:0000313" key="6">
    <source>
        <dbReference type="Proteomes" id="UP000198960"/>
    </source>
</evidence>
<dbReference type="PANTHER" id="PTHR30562">
    <property type="entry name" value="UVRC/OXIDOREDUCTASE"/>
    <property type="match status" value="1"/>
</dbReference>
<dbReference type="InterPro" id="IPR013520">
    <property type="entry name" value="Ribonucl_H"/>
</dbReference>
<evidence type="ECO:0000256" key="1">
    <source>
        <dbReference type="ARBA" id="ARBA00022839"/>
    </source>
</evidence>
<feature type="compositionally biased region" description="Low complexity" evidence="2">
    <location>
        <begin position="22"/>
        <end position="31"/>
    </location>
</feature>
<dbReference type="InterPro" id="IPR001943">
    <property type="entry name" value="UVR_dom"/>
</dbReference>
<dbReference type="GO" id="GO:0009380">
    <property type="term" value="C:excinuclease repair complex"/>
    <property type="evidence" value="ECO:0007669"/>
    <property type="project" value="TreeGrafter"/>
</dbReference>
<evidence type="ECO:0000313" key="5">
    <source>
        <dbReference type="EMBL" id="SEP16930.1"/>
    </source>
</evidence>
<feature type="region of interest" description="Disordered" evidence="2">
    <location>
        <begin position="1"/>
        <end position="39"/>
    </location>
</feature>
<dbReference type="CDD" id="cd06127">
    <property type="entry name" value="DEDDh"/>
    <property type="match status" value="1"/>
</dbReference>
<keyword evidence="6" id="KW-1185">Reference proteome</keyword>
<dbReference type="GO" id="GO:0006260">
    <property type="term" value="P:DNA replication"/>
    <property type="evidence" value="ECO:0007669"/>
    <property type="project" value="InterPro"/>
</dbReference>
<evidence type="ECO:0000259" key="4">
    <source>
        <dbReference type="PROSITE" id="PS50164"/>
    </source>
</evidence>
<feature type="domain" description="UVR" evidence="3">
    <location>
        <begin position="447"/>
        <end position="482"/>
    </location>
</feature>
<dbReference type="CDD" id="cd10434">
    <property type="entry name" value="GIY-YIG_UvrC_Cho"/>
    <property type="match status" value="1"/>
</dbReference>
<dbReference type="STRING" id="673521.SAMN05660991_03665"/>
<dbReference type="InterPro" id="IPR006054">
    <property type="entry name" value="DnaQ"/>
</dbReference>
<dbReference type="PROSITE" id="PS50151">
    <property type="entry name" value="UVR"/>
    <property type="match status" value="1"/>
</dbReference>
<keyword evidence="1" id="KW-0540">Nuclease</keyword>
<dbReference type="SMART" id="SM00479">
    <property type="entry name" value="EXOIII"/>
    <property type="match status" value="1"/>
</dbReference>
<dbReference type="InterPro" id="IPR036397">
    <property type="entry name" value="RNaseH_sf"/>
</dbReference>
<dbReference type="PROSITE" id="PS50164">
    <property type="entry name" value="GIY_YIG"/>
    <property type="match status" value="1"/>
</dbReference>
<sequence>MPRPTVRRVPPSPAATPGWVSAAGAPGAGLPRPTPRFDPGPRYVQGTIEELGTPLAEVTFVVVDLETTGGSPRDSAITEIGAVKVRGGHVLGEFQTLVDPGREIPPYISVLTGITTMMVAAAPRIAAVLPSFLEFARGAVLVAHNAPFDLGFLKAACAESGIPWPAAASVDTAVLARRLLSRDEVPNCKLATLAPYFSAATSPCHRALDDARATVDVLHGLFERLGPLGITSLEELTGLTRRVDPERRRKRHLADDVPGGPGVYLFRGPKDEPLYVGTSNDLRSRVRSYFTAGEQRSRITEMVALAQRVEAIPCAHDLEAAVRELRLIAEHKPRYNRRSRFPERALWIRLTEEVFPRLSVVRRVRPGAGVFLGPFPDRRAADAAAAAIHESLPLRQCTSRLSLKVLGDACALAGMGRCGAPCTGAQSADEYGAIAAVLRAAVAADPEALLTPLLERVDRLAAEERFEDAAVLRDRTAVLVRAVRRRQRLESLAAVPQLVIARPDGAGGWHLSVVRRGRLVAAGGAPRVGSVRQTLAGLLATAETPLGPDGELAATVDETELVLRWMEKPGTRLVEVDGTLACPVPGTGSYSAFLDRVETSRREREPFADGRSLGTRARPERVSSGARGAGGAVPPRLASPA</sequence>
<dbReference type="EMBL" id="FOEE01000013">
    <property type="protein sequence ID" value="SEP16930.1"/>
    <property type="molecule type" value="Genomic_DNA"/>
</dbReference>
<dbReference type="NCBIfam" id="NF005907">
    <property type="entry name" value="PRK07883.1-5"/>
    <property type="match status" value="1"/>
</dbReference>
<dbReference type="NCBIfam" id="NF005905">
    <property type="entry name" value="PRK07883.1-3"/>
    <property type="match status" value="1"/>
</dbReference>
<dbReference type="GO" id="GO:0003677">
    <property type="term" value="F:DNA binding"/>
    <property type="evidence" value="ECO:0007669"/>
    <property type="project" value="InterPro"/>
</dbReference>
<dbReference type="AlphaFoldDB" id="A0A1H8VNR1"/>
<dbReference type="NCBIfam" id="TIGR00573">
    <property type="entry name" value="dnaq"/>
    <property type="match status" value="1"/>
</dbReference>
<dbReference type="PANTHER" id="PTHR30562:SF1">
    <property type="entry name" value="UVRABC SYSTEM PROTEIN C"/>
    <property type="match status" value="1"/>
</dbReference>
<feature type="domain" description="GIY-YIG" evidence="4">
    <location>
        <begin position="259"/>
        <end position="337"/>
    </location>
</feature>
<dbReference type="GO" id="GO:0004527">
    <property type="term" value="F:exonuclease activity"/>
    <property type="evidence" value="ECO:0007669"/>
    <property type="project" value="UniProtKB-KW"/>
</dbReference>
<protein>
    <submittedName>
        <fullName evidence="5">DNA polymerase-3 subunit epsilon</fullName>
    </submittedName>
</protein>
<dbReference type="FunFam" id="3.30.420.10:FF:000045">
    <property type="entry name" value="3'-5' exonuclease DinG"/>
    <property type="match status" value="1"/>
</dbReference>
<dbReference type="GO" id="GO:0003887">
    <property type="term" value="F:DNA-directed DNA polymerase activity"/>
    <property type="evidence" value="ECO:0007669"/>
    <property type="project" value="InterPro"/>
</dbReference>
<dbReference type="InterPro" id="IPR012337">
    <property type="entry name" value="RNaseH-like_sf"/>
</dbReference>
<dbReference type="Gene3D" id="3.40.1440.10">
    <property type="entry name" value="GIY-YIG endonuclease"/>
    <property type="match status" value="1"/>
</dbReference>
<dbReference type="GO" id="GO:0006289">
    <property type="term" value="P:nucleotide-excision repair"/>
    <property type="evidence" value="ECO:0007669"/>
    <property type="project" value="InterPro"/>
</dbReference>
<dbReference type="Proteomes" id="UP000198960">
    <property type="component" value="Unassembled WGS sequence"/>
</dbReference>
<keyword evidence="1" id="KW-0378">Hydrolase</keyword>